<feature type="domain" description="Ubiquitin-like" evidence="10">
    <location>
        <begin position="497"/>
        <end position="567"/>
    </location>
</feature>
<dbReference type="InterPro" id="IPR019954">
    <property type="entry name" value="Ubiquitin_CS"/>
</dbReference>
<dbReference type="PRINTS" id="PR00348">
    <property type="entry name" value="UBIQUITIN"/>
</dbReference>
<keyword evidence="12" id="KW-1185">Reference proteome</keyword>
<evidence type="ECO:0000256" key="7">
    <source>
        <dbReference type="ARBA" id="ARBA00022843"/>
    </source>
</evidence>
<evidence type="ECO:0000256" key="4">
    <source>
        <dbReference type="ARBA" id="ARBA00022490"/>
    </source>
</evidence>
<feature type="domain" description="Ubiquitin-like" evidence="10">
    <location>
        <begin position="122"/>
        <end position="197"/>
    </location>
</feature>
<keyword evidence="5" id="KW-1017">Isopeptide bond</keyword>
<comment type="subcellular location">
    <subcellularLocation>
        <location evidence="2">Cytoplasm</location>
    </subcellularLocation>
    <subcellularLocation>
        <location evidence="1">Nucleus</location>
    </subcellularLocation>
</comment>
<evidence type="ECO:0000256" key="3">
    <source>
        <dbReference type="ARBA" id="ARBA00008430"/>
    </source>
</evidence>
<evidence type="ECO:0000256" key="9">
    <source>
        <dbReference type="SAM" id="MobiDB-lite"/>
    </source>
</evidence>
<keyword evidence="4" id="KW-0963">Cytoplasm</keyword>
<feature type="domain" description="Ubiquitin-like" evidence="10">
    <location>
        <begin position="274"/>
        <end position="347"/>
    </location>
</feature>
<evidence type="ECO:0000256" key="5">
    <source>
        <dbReference type="ARBA" id="ARBA00022499"/>
    </source>
</evidence>
<dbReference type="InterPro" id="IPR029071">
    <property type="entry name" value="Ubiquitin-like_domsf"/>
</dbReference>
<dbReference type="CDD" id="cd17039">
    <property type="entry name" value="Ubl_ubiquitin_like"/>
    <property type="match status" value="1"/>
</dbReference>
<dbReference type="Pfam" id="PF00240">
    <property type="entry name" value="ubiquitin"/>
    <property type="match status" value="7"/>
</dbReference>
<dbReference type="Gene3D" id="3.10.20.90">
    <property type="entry name" value="Phosphatidylinositol 3-kinase Catalytic Subunit, Chain A, domain 1"/>
    <property type="match status" value="7"/>
</dbReference>
<dbReference type="GO" id="GO:0003729">
    <property type="term" value="F:mRNA binding"/>
    <property type="evidence" value="ECO:0007669"/>
    <property type="project" value="UniProtKB-ARBA"/>
</dbReference>
<organism evidence="11 12">
    <name type="scientific">Artemisia annua</name>
    <name type="common">Sweet wormwood</name>
    <dbReference type="NCBI Taxonomy" id="35608"/>
    <lineage>
        <taxon>Eukaryota</taxon>
        <taxon>Viridiplantae</taxon>
        <taxon>Streptophyta</taxon>
        <taxon>Embryophyta</taxon>
        <taxon>Tracheophyta</taxon>
        <taxon>Spermatophyta</taxon>
        <taxon>Magnoliopsida</taxon>
        <taxon>eudicotyledons</taxon>
        <taxon>Gunneridae</taxon>
        <taxon>Pentapetalae</taxon>
        <taxon>asterids</taxon>
        <taxon>campanulids</taxon>
        <taxon>Asterales</taxon>
        <taxon>Asteraceae</taxon>
        <taxon>Asteroideae</taxon>
        <taxon>Anthemideae</taxon>
        <taxon>Artemisiinae</taxon>
        <taxon>Artemisia</taxon>
    </lineage>
</organism>
<dbReference type="PROSITE" id="PS50053">
    <property type="entry name" value="UBIQUITIN_2"/>
    <property type="match status" value="7"/>
</dbReference>
<evidence type="ECO:0000313" key="12">
    <source>
        <dbReference type="Proteomes" id="UP000245207"/>
    </source>
</evidence>
<evidence type="ECO:0000256" key="8">
    <source>
        <dbReference type="ARBA" id="ARBA00023242"/>
    </source>
</evidence>
<keyword evidence="8" id="KW-0539">Nucleus</keyword>
<keyword evidence="7" id="KW-0832">Ubl conjugation</keyword>
<comment type="similarity">
    <text evidence="3">Belongs to the ubiquitin family.</text>
</comment>
<dbReference type="GO" id="GO:0005634">
    <property type="term" value="C:nucleus"/>
    <property type="evidence" value="ECO:0007669"/>
    <property type="project" value="UniProtKB-SubCell"/>
</dbReference>
<dbReference type="AlphaFoldDB" id="A0A2U1KEY3"/>
<feature type="domain" description="Ubiquitin-like" evidence="10">
    <location>
        <begin position="350"/>
        <end position="413"/>
    </location>
</feature>
<dbReference type="PANTHER" id="PTHR10666">
    <property type="entry name" value="UBIQUITIN"/>
    <property type="match status" value="1"/>
</dbReference>
<keyword evidence="6" id="KW-0677">Repeat</keyword>
<evidence type="ECO:0000256" key="6">
    <source>
        <dbReference type="ARBA" id="ARBA00022737"/>
    </source>
</evidence>
<dbReference type="SUPFAM" id="SSF54236">
    <property type="entry name" value="Ubiquitin-like"/>
    <property type="match status" value="7"/>
</dbReference>
<evidence type="ECO:0000256" key="2">
    <source>
        <dbReference type="ARBA" id="ARBA00004496"/>
    </source>
</evidence>
<sequence>MADNKGKRSFYDYLLDNEASEDEESVEKSGSDSSDDEDDSLNDDTYTIFVKTPTGKTIALDVACSDTIGNVKAMIQNKEGISPDEQMVIFNDMVLQDIATLADFHIKNNSKLTFIPKSKGLMQIFVQTFTGKKFSLEVKTSENIGNVKAKIQKKESIPHDKQVLILDGIVLEDSDTIADFNINNESTITLLLKSTGLIPIFIKTCTTKSILLKVKPTDTIGHVKDKIQDTEGIPHEQQALIFNEMVIEDSGILSDFHIKKESTLTLMLKSWGLMKIYVMTRTKKQITFEVKPSDTIGYLKAKIKDMEGIPTDEQVLIFNEMALEDNSTLSDYHINKESILKLVIKSRRLMQIFVKTCSGITITLKVKPSDTISKVKASIPQFCRNLEVLIYNKTVLEDSRTLFDFHIKKGSTLLRESIGSMNIFVTTLNGETISVSLRPTDTVASVKHRLVYYVRIPHDEQVLIFNGMILGDFGRFCNYHIKSGSTLTLGRKSRVLVEIIVKTETGKTIPLEVELSDTIRNVKFMIYDKECFPPDQQCLTFNGRQLKDNCTLVDYDICRNSILYLVY</sequence>
<feature type="domain" description="Ubiquitin-like" evidence="10">
    <location>
        <begin position="421"/>
        <end position="489"/>
    </location>
</feature>
<proteinExistence type="inferred from homology"/>
<gene>
    <name evidence="11" type="ORF">CTI12_AA610310</name>
</gene>
<evidence type="ECO:0000256" key="1">
    <source>
        <dbReference type="ARBA" id="ARBA00004123"/>
    </source>
</evidence>
<accession>A0A2U1KEY3</accession>
<reference evidence="11 12" key="1">
    <citation type="journal article" date="2018" name="Mol. Plant">
        <title>The genome of Artemisia annua provides insight into the evolution of Asteraceae family and artemisinin biosynthesis.</title>
        <authorList>
            <person name="Shen Q."/>
            <person name="Zhang L."/>
            <person name="Liao Z."/>
            <person name="Wang S."/>
            <person name="Yan T."/>
            <person name="Shi P."/>
            <person name="Liu M."/>
            <person name="Fu X."/>
            <person name="Pan Q."/>
            <person name="Wang Y."/>
            <person name="Lv Z."/>
            <person name="Lu X."/>
            <person name="Zhang F."/>
            <person name="Jiang W."/>
            <person name="Ma Y."/>
            <person name="Chen M."/>
            <person name="Hao X."/>
            <person name="Li L."/>
            <person name="Tang Y."/>
            <person name="Lv G."/>
            <person name="Zhou Y."/>
            <person name="Sun X."/>
            <person name="Brodelius P.E."/>
            <person name="Rose J.K.C."/>
            <person name="Tang K."/>
        </authorList>
    </citation>
    <scope>NUCLEOTIDE SEQUENCE [LARGE SCALE GENOMIC DNA]</scope>
    <source>
        <strain evidence="12">cv. Huhao1</strain>
        <tissue evidence="11">Leaf</tissue>
    </source>
</reference>
<dbReference type="PROSITE" id="PS00299">
    <property type="entry name" value="UBIQUITIN_1"/>
    <property type="match status" value="1"/>
</dbReference>
<name>A0A2U1KEY3_ARTAN</name>
<dbReference type="FunFam" id="3.10.20.90:FF:000469">
    <property type="entry name" value="Polyubiquitin-C"/>
    <property type="match status" value="2"/>
</dbReference>
<feature type="region of interest" description="Disordered" evidence="9">
    <location>
        <begin position="16"/>
        <end position="43"/>
    </location>
</feature>
<dbReference type="EMBL" id="PKPP01020222">
    <property type="protein sequence ID" value="PWA35330.1"/>
    <property type="molecule type" value="Genomic_DNA"/>
</dbReference>
<evidence type="ECO:0000313" key="11">
    <source>
        <dbReference type="EMBL" id="PWA35330.1"/>
    </source>
</evidence>
<evidence type="ECO:0000259" key="10">
    <source>
        <dbReference type="PROSITE" id="PS50053"/>
    </source>
</evidence>
<dbReference type="InterPro" id="IPR000626">
    <property type="entry name" value="Ubiquitin-like_dom"/>
</dbReference>
<dbReference type="SMART" id="SM00213">
    <property type="entry name" value="UBQ"/>
    <property type="match status" value="7"/>
</dbReference>
<dbReference type="InterPro" id="IPR050158">
    <property type="entry name" value="Ubiquitin_ubiquitin-like"/>
</dbReference>
<dbReference type="Proteomes" id="UP000245207">
    <property type="component" value="Unassembled WGS sequence"/>
</dbReference>
<feature type="domain" description="Ubiquitin-like" evidence="10">
    <location>
        <begin position="198"/>
        <end position="273"/>
    </location>
</feature>
<feature type="domain" description="Ubiquitin-like" evidence="10">
    <location>
        <begin position="46"/>
        <end position="121"/>
    </location>
</feature>
<feature type="compositionally biased region" description="Acidic residues" evidence="9">
    <location>
        <begin position="33"/>
        <end position="42"/>
    </location>
</feature>
<comment type="caution">
    <text evidence="11">The sequence shown here is derived from an EMBL/GenBank/DDBJ whole genome shotgun (WGS) entry which is preliminary data.</text>
</comment>
<dbReference type="OrthoDB" id="1494560at2759"/>
<protein>
    <submittedName>
        <fullName evidence="11">Polyubiquitin-C</fullName>
    </submittedName>
</protein>
<dbReference type="GO" id="GO:0005737">
    <property type="term" value="C:cytoplasm"/>
    <property type="evidence" value="ECO:0007669"/>
    <property type="project" value="UniProtKB-SubCell"/>
</dbReference>
<dbReference type="InterPro" id="IPR019956">
    <property type="entry name" value="Ubiquitin_dom"/>
</dbReference>
<dbReference type="STRING" id="35608.A0A2U1KEY3"/>